<dbReference type="AlphaFoldDB" id="A0A1B9IM86"/>
<sequence>MYNGINVHFPVIFDDGFKWLLRVRQSHNGYPPPEIQKFVVRSEVTALTILKNGGVLAPDAWYPLSDGQSSQPDLCYFFCQLLNGASLNIPKRGIDALWTPGPEIKHIIEEYARISILIADTPISSSLIGCPIPDPDDPHHRSIGPLATHRSLNMIQPPYFPGPFNNNQERYLAQIDIALDHVFNGHLCQRNTLDAYLWHLELRELVGLCDMLAEKPNKVYIKHADDKGDHLMGDGEGNLTGIIDWEWAYATTKEEAFSSPYFCFTHNRYYAGHNFMTPAEELLIQAYERFGRKDLADCIRNGKIYQRLSHIGTFEPWPCPQRGVLEASAQWKPANLKPPAKFDKSWRVYLIDRYRDNETLQELIKREAWDQEKGRAEVKSEREKWLEERKEKCKEHSSVEIS</sequence>
<organism evidence="1 2">
    <name type="scientific">Kwoniella mangroviensis CBS 10435</name>
    <dbReference type="NCBI Taxonomy" id="1331196"/>
    <lineage>
        <taxon>Eukaryota</taxon>
        <taxon>Fungi</taxon>
        <taxon>Dikarya</taxon>
        <taxon>Basidiomycota</taxon>
        <taxon>Agaricomycotina</taxon>
        <taxon>Tremellomycetes</taxon>
        <taxon>Tremellales</taxon>
        <taxon>Cryptococcaceae</taxon>
        <taxon>Kwoniella</taxon>
    </lineage>
</organism>
<accession>A0A1B9IM86</accession>
<evidence type="ECO:0000313" key="1">
    <source>
        <dbReference type="EMBL" id="OCF56716.1"/>
    </source>
</evidence>
<dbReference type="InterPro" id="IPR011009">
    <property type="entry name" value="Kinase-like_dom_sf"/>
</dbReference>
<dbReference type="Proteomes" id="UP000092583">
    <property type="component" value="Unassembled WGS sequence"/>
</dbReference>
<gene>
    <name evidence="1" type="ORF">L486_05570</name>
</gene>
<name>A0A1B9IM86_9TREE</name>
<reference evidence="1 2" key="1">
    <citation type="submission" date="2013-07" db="EMBL/GenBank/DDBJ databases">
        <title>The Genome Sequence of Kwoniella mangroviensis CBS10435.</title>
        <authorList>
            <consortium name="The Broad Institute Genome Sequencing Platform"/>
            <person name="Cuomo C."/>
            <person name="Litvintseva A."/>
            <person name="Chen Y."/>
            <person name="Heitman J."/>
            <person name="Sun S."/>
            <person name="Springer D."/>
            <person name="Dromer F."/>
            <person name="Young S.K."/>
            <person name="Zeng Q."/>
            <person name="Gargeya S."/>
            <person name="Fitzgerald M."/>
            <person name="Abouelleil A."/>
            <person name="Alvarado L."/>
            <person name="Berlin A.M."/>
            <person name="Chapman S.B."/>
            <person name="Dewar J."/>
            <person name="Goldberg J."/>
            <person name="Griggs A."/>
            <person name="Gujja S."/>
            <person name="Hansen M."/>
            <person name="Howarth C."/>
            <person name="Imamovic A."/>
            <person name="Larimer J."/>
            <person name="McCowan C."/>
            <person name="Murphy C."/>
            <person name="Pearson M."/>
            <person name="Priest M."/>
            <person name="Roberts A."/>
            <person name="Saif S."/>
            <person name="Shea T."/>
            <person name="Sykes S."/>
            <person name="Wortman J."/>
            <person name="Nusbaum C."/>
            <person name="Birren B."/>
        </authorList>
    </citation>
    <scope>NUCLEOTIDE SEQUENCE [LARGE SCALE GENOMIC DNA]</scope>
    <source>
        <strain evidence="1 2">CBS 10435</strain>
    </source>
</reference>
<dbReference type="PANTHER" id="PTHR21310:SF15">
    <property type="entry name" value="AMINOGLYCOSIDE PHOSPHOTRANSFERASE DOMAIN-CONTAINING PROTEIN"/>
    <property type="match status" value="1"/>
</dbReference>
<dbReference type="SUPFAM" id="SSF56112">
    <property type="entry name" value="Protein kinase-like (PK-like)"/>
    <property type="match status" value="1"/>
</dbReference>
<dbReference type="PANTHER" id="PTHR21310">
    <property type="entry name" value="AMINOGLYCOSIDE PHOSPHOTRANSFERASE-RELATED-RELATED"/>
    <property type="match status" value="1"/>
</dbReference>
<proteinExistence type="predicted"/>
<evidence type="ECO:0000313" key="2">
    <source>
        <dbReference type="Proteomes" id="UP000092583"/>
    </source>
</evidence>
<dbReference type="InterPro" id="IPR051678">
    <property type="entry name" value="AGP_Transferase"/>
</dbReference>
<evidence type="ECO:0008006" key="3">
    <source>
        <dbReference type="Google" id="ProtNLM"/>
    </source>
</evidence>
<protein>
    <recommendedName>
        <fullName evidence="3">Aminoglycoside phosphotransferase domain-containing protein</fullName>
    </recommendedName>
</protein>
<dbReference type="EMBL" id="KI669464">
    <property type="protein sequence ID" value="OCF56716.1"/>
    <property type="molecule type" value="Genomic_DNA"/>
</dbReference>
<reference evidence="2" key="2">
    <citation type="submission" date="2013-12" db="EMBL/GenBank/DDBJ databases">
        <title>Evolution of pathogenesis and genome organization in the Tremellales.</title>
        <authorList>
            <person name="Cuomo C."/>
            <person name="Litvintseva A."/>
            <person name="Heitman J."/>
            <person name="Chen Y."/>
            <person name="Sun S."/>
            <person name="Springer D."/>
            <person name="Dromer F."/>
            <person name="Young S."/>
            <person name="Zeng Q."/>
            <person name="Chapman S."/>
            <person name="Gujja S."/>
            <person name="Saif S."/>
            <person name="Birren B."/>
        </authorList>
    </citation>
    <scope>NUCLEOTIDE SEQUENCE [LARGE SCALE GENOMIC DNA]</scope>
    <source>
        <strain evidence="2">CBS 10435</strain>
    </source>
</reference>
<dbReference type="STRING" id="1331196.A0A1B9IM86"/>
<keyword evidence="2" id="KW-1185">Reference proteome</keyword>
<dbReference type="OrthoDB" id="2561803at2759"/>